<evidence type="ECO:0000313" key="2">
    <source>
        <dbReference type="Proteomes" id="UP000176634"/>
    </source>
</evidence>
<accession>A0A1F6P8N1</accession>
<dbReference type="STRING" id="1798705.A2563_04955"/>
<name>A0A1F6P8N1_9BACT</name>
<reference evidence="1 2" key="1">
    <citation type="journal article" date="2016" name="Nat. Commun.">
        <title>Thousands of microbial genomes shed light on interconnected biogeochemical processes in an aquifer system.</title>
        <authorList>
            <person name="Anantharaman K."/>
            <person name="Brown C.T."/>
            <person name="Hug L.A."/>
            <person name="Sharon I."/>
            <person name="Castelle C.J."/>
            <person name="Probst A.J."/>
            <person name="Thomas B.C."/>
            <person name="Singh A."/>
            <person name="Wilkins M.J."/>
            <person name="Karaoz U."/>
            <person name="Brodie E.L."/>
            <person name="Williams K.H."/>
            <person name="Hubbard S.S."/>
            <person name="Banfield J.F."/>
        </authorList>
    </citation>
    <scope>NUCLEOTIDE SEQUENCE [LARGE SCALE GENOMIC DNA]</scope>
</reference>
<evidence type="ECO:0000313" key="1">
    <source>
        <dbReference type="EMBL" id="OGH92304.1"/>
    </source>
</evidence>
<sequence length="132" mass="15190">MYLCLELPSALSHFCPELKHLSITGVLKQQDKFFLLKSKKQPFAITVASSAKVHMLGYRPDTVGQRFDIRAYTKLCVLATVKWSGPDFLVWIGGHATILFDHQNDMSRWKYRQVSISSETFPSSFWFQKVES</sequence>
<proteinExistence type="predicted"/>
<dbReference type="EMBL" id="MFRA01000006">
    <property type="protein sequence ID" value="OGH92304.1"/>
    <property type="molecule type" value="Genomic_DNA"/>
</dbReference>
<dbReference type="AlphaFoldDB" id="A0A1F6P8N1"/>
<gene>
    <name evidence="1" type="ORF">A2563_04955</name>
</gene>
<dbReference type="Proteomes" id="UP000176634">
    <property type="component" value="Unassembled WGS sequence"/>
</dbReference>
<organism evidence="1 2">
    <name type="scientific">Candidatus Magasanikbacteria bacterium RIFOXYD1_FULL_40_23</name>
    <dbReference type="NCBI Taxonomy" id="1798705"/>
    <lineage>
        <taxon>Bacteria</taxon>
        <taxon>Candidatus Magasanikiibacteriota</taxon>
    </lineage>
</organism>
<comment type="caution">
    <text evidence="1">The sequence shown here is derived from an EMBL/GenBank/DDBJ whole genome shotgun (WGS) entry which is preliminary data.</text>
</comment>
<protein>
    <submittedName>
        <fullName evidence="1">Uncharacterized protein</fullName>
    </submittedName>
</protein>